<feature type="region of interest" description="Disordered" evidence="1">
    <location>
        <begin position="56"/>
        <end position="79"/>
    </location>
</feature>
<evidence type="ECO:0000256" key="1">
    <source>
        <dbReference type="SAM" id="MobiDB-lite"/>
    </source>
</evidence>
<feature type="region of interest" description="Disordered" evidence="1">
    <location>
        <begin position="1"/>
        <end position="21"/>
    </location>
</feature>
<evidence type="ECO:0000313" key="2">
    <source>
        <dbReference type="EMBL" id="PKU76104.1"/>
    </source>
</evidence>
<dbReference type="Proteomes" id="UP000233837">
    <property type="component" value="Unassembled WGS sequence"/>
</dbReference>
<evidence type="ECO:0000313" key="3">
    <source>
        <dbReference type="Proteomes" id="UP000233837"/>
    </source>
</evidence>
<name>A0A2I0WKB4_9ASPA</name>
<feature type="compositionally biased region" description="Polar residues" evidence="1">
    <location>
        <begin position="67"/>
        <end position="78"/>
    </location>
</feature>
<dbReference type="EMBL" id="KZ502561">
    <property type="protein sequence ID" value="PKU76104.1"/>
    <property type="molecule type" value="Genomic_DNA"/>
</dbReference>
<accession>A0A2I0WKB4</accession>
<reference evidence="2 3" key="1">
    <citation type="journal article" date="2016" name="Sci. Rep.">
        <title>The Dendrobium catenatum Lindl. genome sequence provides insights into polysaccharide synthase, floral development and adaptive evolution.</title>
        <authorList>
            <person name="Zhang G.Q."/>
            <person name="Xu Q."/>
            <person name="Bian C."/>
            <person name="Tsai W.C."/>
            <person name="Yeh C.M."/>
            <person name="Liu K.W."/>
            <person name="Yoshida K."/>
            <person name="Zhang L.S."/>
            <person name="Chang S.B."/>
            <person name="Chen F."/>
            <person name="Shi Y."/>
            <person name="Su Y.Y."/>
            <person name="Zhang Y.Q."/>
            <person name="Chen L.J."/>
            <person name="Yin Y."/>
            <person name="Lin M."/>
            <person name="Huang H."/>
            <person name="Deng H."/>
            <person name="Wang Z.W."/>
            <person name="Zhu S.L."/>
            <person name="Zhao X."/>
            <person name="Deng C."/>
            <person name="Niu S.C."/>
            <person name="Huang J."/>
            <person name="Wang M."/>
            <person name="Liu G.H."/>
            <person name="Yang H.J."/>
            <person name="Xiao X.J."/>
            <person name="Hsiao Y.Y."/>
            <person name="Wu W.L."/>
            <person name="Chen Y.Y."/>
            <person name="Mitsuda N."/>
            <person name="Ohme-Takagi M."/>
            <person name="Luo Y.B."/>
            <person name="Van de Peer Y."/>
            <person name="Liu Z.J."/>
        </authorList>
    </citation>
    <scope>NUCLEOTIDE SEQUENCE [LARGE SCALE GENOMIC DNA]</scope>
    <source>
        <tissue evidence="2">The whole plant</tissue>
    </source>
</reference>
<keyword evidence="3" id="KW-1185">Reference proteome</keyword>
<organism evidence="2 3">
    <name type="scientific">Dendrobium catenatum</name>
    <dbReference type="NCBI Taxonomy" id="906689"/>
    <lineage>
        <taxon>Eukaryota</taxon>
        <taxon>Viridiplantae</taxon>
        <taxon>Streptophyta</taxon>
        <taxon>Embryophyta</taxon>
        <taxon>Tracheophyta</taxon>
        <taxon>Spermatophyta</taxon>
        <taxon>Magnoliopsida</taxon>
        <taxon>Liliopsida</taxon>
        <taxon>Asparagales</taxon>
        <taxon>Orchidaceae</taxon>
        <taxon>Epidendroideae</taxon>
        <taxon>Malaxideae</taxon>
        <taxon>Dendrobiinae</taxon>
        <taxon>Dendrobium</taxon>
    </lineage>
</organism>
<protein>
    <submittedName>
        <fullName evidence="2">Uncharacterized protein</fullName>
    </submittedName>
</protein>
<reference evidence="2 3" key="2">
    <citation type="journal article" date="2017" name="Nature">
        <title>The Apostasia genome and the evolution of orchids.</title>
        <authorList>
            <person name="Zhang G.Q."/>
            <person name="Liu K.W."/>
            <person name="Li Z."/>
            <person name="Lohaus R."/>
            <person name="Hsiao Y.Y."/>
            <person name="Niu S.C."/>
            <person name="Wang J.Y."/>
            <person name="Lin Y.C."/>
            <person name="Xu Q."/>
            <person name="Chen L.J."/>
            <person name="Yoshida K."/>
            <person name="Fujiwara S."/>
            <person name="Wang Z.W."/>
            <person name="Zhang Y.Q."/>
            <person name="Mitsuda N."/>
            <person name="Wang M."/>
            <person name="Liu G.H."/>
            <person name="Pecoraro L."/>
            <person name="Huang H.X."/>
            <person name="Xiao X.J."/>
            <person name="Lin M."/>
            <person name="Wu X.Y."/>
            <person name="Wu W.L."/>
            <person name="Chen Y.Y."/>
            <person name="Chang S.B."/>
            <person name="Sakamoto S."/>
            <person name="Ohme-Takagi M."/>
            <person name="Yagi M."/>
            <person name="Zeng S.J."/>
            <person name="Shen C.Y."/>
            <person name="Yeh C.M."/>
            <person name="Luo Y.B."/>
            <person name="Tsai W.C."/>
            <person name="Van de Peer Y."/>
            <person name="Liu Z.J."/>
        </authorList>
    </citation>
    <scope>NUCLEOTIDE SEQUENCE [LARGE SCALE GENOMIC DNA]</scope>
    <source>
        <tissue evidence="2">The whole plant</tissue>
    </source>
</reference>
<dbReference type="AlphaFoldDB" id="A0A2I0WKB4"/>
<gene>
    <name evidence="2" type="ORF">MA16_Dca011472</name>
</gene>
<proteinExistence type="predicted"/>
<sequence length="219" mass="24241">MEKSSVAVDKEANAGIPDEDRYGPWVHVRYGKKNFKNIRPGNVAEMNTIQQYADGDKTTVGDKQGGNLETLSSQTNEGSGKLVNTVADDLKTMDAEEDQNIVNMQIVPEQGMVPKTILMLSSRNKFEALNSVLEEGEIGEIDSTQNNCINKEDYGEPDNVIHLDNAFGKMDSVNGYDPGPSEPSGFAAKWHHEIPVMDNANMLLIGIKSLRYESIEYDR</sequence>